<keyword evidence="3" id="KW-1003">Cell membrane</keyword>
<evidence type="ECO:0000313" key="9">
    <source>
        <dbReference type="EMBL" id="QLL73439.1"/>
    </source>
</evidence>
<keyword evidence="4 7" id="KW-0812">Transmembrane</keyword>
<feature type="transmembrane region" description="Helical" evidence="7">
    <location>
        <begin position="79"/>
        <end position="96"/>
    </location>
</feature>
<dbReference type="Pfam" id="PF07690">
    <property type="entry name" value="MFS_1"/>
    <property type="match status" value="1"/>
</dbReference>
<accession>A0A7H9E757</accession>
<dbReference type="SUPFAM" id="SSF103473">
    <property type="entry name" value="MFS general substrate transporter"/>
    <property type="match status" value="1"/>
</dbReference>
<evidence type="ECO:0000256" key="2">
    <source>
        <dbReference type="ARBA" id="ARBA00022448"/>
    </source>
</evidence>
<dbReference type="RefSeq" id="WP_180861707.1">
    <property type="nucleotide sequence ID" value="NZ_CP047415.1"/>
</dbReference>
<feature type="transmembrane region" description="Helical" evidence="7">
    <location>
        <begin position="250"/>
        <end position="270"/>
    </location>
</feature>
<evidence type="ECO:0000256" key="7">
    <source>
        <dbReference type="SAM" id="Phobius"/>
    </source>
</evidence>
<dbReference type="InterPro" id="IPR011701">
    <property type="entry name" value="MFS"/>
</dbReference>
<protein>
    <submittedName>
        <fullName evidence="9">MFS transporter</fullName>
    </submittedName>
</protein>
<evidence type="ECO:0000259" key="8">
    <source>
        <dbReference type="PROSITE" id="PS50850"/>
    </source>
</evidence>
<dbReference type="Proteomes" id="UP000510660">
    <property type="component" value="Chromosome"/>
</dbReference>
<reference evidence="9 10" key="1">
    <citation type="submission" date="2020-01" db="EMBL/GenBank/DDBJ databases">
        <title>Complete and circular genome sequences of six lactobacillus isolates from horses.</title>
        <authorList>
            <person name="Hassan H.M."/>
        </authorList>
    </citation>
    <scope>NUCLEOTIDE SEQUENCE [LARGE SCALE GENOMIC DNA]</scope>
    <source>
        <strain evidence="9 10">1D</strain>
    </source>
</reference>
<dbReference type="InterPro" id="IPR020846">
    <property type="entry name" value="MFS_dom"/>
</dbReference>
<feature type="transmembrane region" description="Helical" evidence="7">
    <location>
        <begin position="372"/>
        <end position="393"/>
    </location>
</feature>
<evidence type="ECO:0000256" key="1">
    <source>
        <dbReference type="ARBA" id="ARBA00004651"/>
    </source>
</evidence>
<sequence>MTANIPKNKLMLKVGILSISTLLTAASAVSGTIPMMAKQYPDQSTASIQALLTIPSIGMVIFVLLSTLFIKFLGKRKTVLLGLILGLVGGIVPFFVSDFHIIQIARFLLGAGNGLYSTSTASLIGDIWSGDEQRNLLGYQSAVQTLGQSFAVFVAGLLLGINWHAAYLVYVLFIPIIILFALNYTSKTENAIKTEQAKVIAKNKQEKKTMNAPVMAIVAIILSGLYFVAIMPQQTDTAMALQQMNVPGQAFFSTSLALAGIVGALITALYGRIYKVLKFYTPVLAMVMGIIGYMGVLHSSNMIVFTISMMIISGSSIIFPYIYGAVMEDVPATSKDFFLSLAKVFNNGGAFISPYAIAAIGSMTGLTSPVDILKIAISILFVVGMIFIILGIVKTNKANKVKHNLNNKNMQHKLG</sequence>
<feature type="transmembrane region" description="Helical" evidence="7">
    <location>
        <begin position="277"/>
        <end position="296"/>
    </location>
</feature>
<dbReference type="Gene3D" id="1.20.1250.20">
    <property type="entry name" value="MFS general substrate transporter like domains"/>
    <property type="match status" value="1"/>
</dbReference>
<dbReference type="PANTHER" id="PTHR23517">
    <property type="entry name" value="RESISTANCE PROTEIN MDTM, PUTATIVE-RELATED-RELATED"/>
    <property type="match status" value="1"/>
</dbReference>
<feature type="transmembrane region" description="Helical" evidence="7">
    <location>
        <begin position="212"/>
        <end position="230"/>
    </location>
</feature>
<keyword evidence="2" id="KW-0813">Transport</keyword>
<feature type="transmembrane region" description="Helical" evidence="7">
    <location>
        <begin position="165"/>
        <end position="184"/>
    </location>
</feature>
<evidence type="ECO:0000256" key="6">
    <source>
        <dbReference type="ARBA" id="ARBA00023136"/>
    </source>
</evidence>
<dbReference type="EMBL" id="CP047415">
    <property type="protein sequence ID" value="QLL73439.1"/>
    <property type="molecule type" value="Genomic_DNA"/>
</dbReference>
<feature type="domain" description="Major facilitator superfamily (MFS) profile" evidence="8">
    <location>
        <begin position="10"/>
        <end position="396"/>
    </location>
</feature>
<dbReference type="GO" id="GO:0005886">
    <property type="term" value="C:plasma membrane"/>
    <property type="evidence" value="ECO:0007669"/>
    <property type="project" value="UniProtKB-SubCell"/>
</dbReference>
<dbReference type="InterPro" id="IPR050171">
    <property type="entry name" value="MFS_Transporters"/>
</dbReference>
<feature type="transmembrane region" description="Helical" evidence="7">
    <location>
        <begin position="46"/>
        <end position="70"/>
    </location>
</feature>
<feature type="transmembrane region" description="Helical" evidence="7">
    <location>
        <begin position="344"/>
        <end position="366"/>
    </location>
</feature>
<dbReference type="PROSITE" id="PS50850">
    <property type="entry name" value="MFS"/>
    <property type="match status" value="1"/>
</dbReference>
<keyword evidence="5 7" id="KW-1133">Transmembrane helix</keyword>
<evidence type="ECO:0000256" key="5">
    <source>
        <dbReference type="ARBA" id="ARBA00022989"/>
    </source>
</evidence>
<feature type="transmembrane region" description="Helical" evidence="7">
    <location>
        <begin position="302"/>
        <end position="323"/>
    </location>
</feature>
<dbReference type="AlphaFoldDB" id="A0A7H9E757"/>
<proteinExistence type="predicted"/>
<evidence type="ECO:0000313" key="10">
    <source>
        <dbReference type="Proteomes" id="UP000510660"/>
    </source>
</evidence>
<comment type="subcellular location">
    <subcellularLocation>
        <location evidence="1">Cell membrane</location>
        <topology evidence="1">Multi-pass membrane protein</topology>
    </subcellularLocation>
</comment>
<evidence type="ECO:0000256" key="3">
    <source>
        <dbReference type="ARBA" id="ARBA00022475"/>
    </source>
</evidence>
<dbReference type="PANTHER" id="PTHR23517:SF3">
    <property type="entry name" value="INTEGRAL MEMBRANE TRANSPORT PROTEIN"/>
    <property type="match status" value="1"/>
</dbReference>
<organism evidence="9 10">
    <name type="scientific">Lactobacillus crispatus</name>
    <dbReference type="NCBI Taxonomy" id="47770"/>
    <lineage>
        <taxon>Bacteria</taxon>
        <taxon>Bacillati</taxon>
        <taxon>Bacillota</taxon>
        <taxon>Bacilli</taxon>
        <taxon>Lactobacillales</taxon>
        <taxon>Lactobacillaceae</taxon>
        <taxon>Lactobacillus</taxon>
    </lineage>
</organism>
<keyword evidence="6 7" id="KW-0472">Membrane</keyword>
<dbReference type="GO" id="GO:0022857">
    <property type="term" value="F:transmembrane transporter activity"/>
    <property type="evidence" value="ECO:0007669"/>
    <property type="project" value="InterPro"/>
</dbReference>
<evidence type="ECO:0000256" key="4">
    <source>
        <dbReference type="ARBA" id="ARBA00022692"/>
    </source>
</evidence>
<dbReference type="InterPro" id="IPR036259">
    <property type="entry name" value="MFS_trans_sf"/>
</dbReference>
<gene>
    <name evidence="9" type="ORF">GTO85_03165</name>
</gene>
<name>A0A7H9E757_9LACO</name>